<dbReference type="Pfam" id="PF00293">
    <property type="entry name" value="NUDIX"/>
    <property type="match status" value="1"/>
</dbReference>
<dbReference type="InterPro" id="IPR015797">
    <property type="entry name" value="NUDIX_hydrolase-like_dom_sf"/>
</dbReference>
<feature type="domain" description="Nudix hydrolase" evidence="4">
    <location>
        <begin position="9"/>
        <end position="144"/>
    </location>
</feature>
<dbReference type="SUPFAM" id="SSF55811">
    <property type="entry name" value="Nudix"/>
    <property type="match status" value="1"/>
</dbReference>
<evidence type="ECO:0000313" key="5">
    <source>
        <dbReference type="EMBL" id="MDX8141247.1"/>
    </source>
</evidence>
<evidence type="ECO:0000259" key="4">
    <source>
        <dbReference type="PROSITE" id="PS51462"/>
    </source>
</evidence>
<comment type="caution">
    <text evidence="5">The sequence shown here is derived from an EMBL/GenBank/DDBJ whole genome shotgun (WGS) entry which is preliminary data.</text>
</comment>
<proteinExistence type="inferred from homology"/>
<accession>A0ABU4UP27</accession>
<evidence type="ECO:0000256" key="2">
    <source>
        <dbReference type="ARBA" id="ARBA00022801"/>
    </source>
</evidence>
<organism evidence="5 6">
    <name type="scientific">Lentzea sokolovensis</name>
    <dbReference type="NCBI Taxonomy" id="3095429"/>
    <lineage>
        <taxon>Bacteria</taxon>
        <taxon>Bacillati</taxon>
        <taxon>Actinomycetota</taxon>
        <taxon>Actinomycetes</taxon>
        <taxon>Pseudonocardiales</taxon>
        <taxon>Pseudonocardiaceae</taxon>
        <taxon>Lentzea</taxon>
    </lineage>
</organism>
<keyword evidence="6" id="KW-1185">Reference proteome</keyword>
<gene>
    <name evidence="5" type="ORF">SK854_03930</name>
</gene>
<dbReference type="Gene3D" id="3.90.79.10">
    <property type="entry name" value="Nucleoside Triphosphate Pyrophosphohydrolase"/>
    <property type="match status" value="1"/>
</dbReference>
<dbReference type="PRINTS" id="PR00502">
    <property type="entry name" value="NUDIXFAMILY"/>
</dbReference>
<evidence type="ECO:0000256" key="3">
    <source>
        <dbReference type="RuleBase" id="RU003476"/>
    </source>
</evidence>
<dbReference type="RefSeq" id="WP_319973554.1">
    <property type="nucleotide sequence ID" value="NZ_JAXAVU010000001.1"/>
</dbReference>
<sequence length="165" mass="17607">MADDTEPGRGRLTADVVLFTKQGGVLAVLLVERGKEPFLGALALPGGFVEPGERAADAAARELGEEAGIVVARDRLKRFGRYSTRGRDPRGAVESVAFHGYLAGAPAPREGGDAASARWVGLVEFFDVNAAVAFDHRDIVSDAIAHRFGFRYRVESSADVHFPGL</sequence>
<evidence type="ECO:0000313" key="6">
    <source>
        <dbReference type="Proteomes" id="UP001285352"/>
    </source>
</evidence>
<reference evidence="5 6" key="1">
    <citation type="submission" date="2023-11" db="EMBL/GenBank/DDBJ databases">
        <title>Lentzea sokolovensis, sp. nov., Lentzea kristufkii, sp. nov., and Lentzea miocenensis, sp. nov., rare actinobacteria from Sokolov Coal Basin, Miocene lacustrine sediment, Czech Republic.</title>
        <authorList>
            <person name="Lara A."/>
            <person name="Kotroba L."/>
            <person name="Nouioui I."/>
            <person name="Neumann-Schaal M."/>
            <person name="Mast Y."/>
            <person name="Chronakova A."/>
        </authorList>
    </citation>
    <scope>NUCLEOTIDE SEQUENCE [LARGE SCALE GENOMIC DNA]</scope>
    <source>
        <strain evidence="5 6">BCCO 10_0061</strain>
    </source>
</reference>
<dbReference type="InterPro" id="IPR000086">
    <property type="entry name" value="NUDIX_hydrolase_dom"/>
</dbReference>
<protein>
    <submittedName>
        <fullName evidence="5">NUDIX domain-containing protein</fullName>
    </submittedName>
</protein>
<dbReference type="InterPro" id="IPR020084">
    <property type="entry name" value="NUDIX_hydrolase_CS"/>
</dbReference>
<dbReference type="PROSITE" id="PS51462">
    <property type="entry name" value="NUDIX"/>
    <property type="match status" value="1"/>
</dbReference>
<dbReference type="PANTHER" id="PTHR43736">
    <property type="entry name" value="ADP-RIBOSE PYROPHOSPHATASE"/>
    <property type="match status" value="1"/>
</dbReference>
<dbReference type="PANTHER" id="PTHR43736:SF1">
    <property type="entry name" value="DIHYDRONEOPTERIN TRIPHOSPHATE DIPHOSPHATASE"/>
    <property type="match status" value="1"/>
</dbReference>
<dbReference type="EMBL" id="JAXAVU010000001">
    <property type="protein sequence ID" value="MDX8141247.1"/>
    <property type="molecule type" value="Genomic_DNA"/>
</dbReference>
<dbReference type="PROSITE" id="PS00893">
    <property type="entry name" value="NUDIX_BOX"/>
    <property type="match status" value="1"/>
</dbReference>
<evidence type="ECO:0000256" key="1">
    <source>
        <dbReference type="ARBA" id="ARBA00005582"/>
    </source>
</evidence>
<comment type="similarity">
    <text evidence="1 3">Belongs to the Nudix hydrolase family.</text>
</comment>
<name>A0ABU4UP27_9PSEU</name>
<keyword evidence="2 3" id="KW-0378">Hydrolase</keyword>
<dbReference type="Proteomes" id="UP001285352">
    <property type="component" value="Unassembled WGS sequence"/>
</dbReference>
<dbReference type="InterPro" id="IPR020476">
    <property type="entry name" value="Nudix_hydrolase"/>
</dbReference>
<dbReference type="CDD" id="cd18873">
    <property type="entry name" value="NUDIX_NadM_like"/>
    <property type="match status" value="1"/>
</dbReference>